<evidence type="ECO:0000259" key="2">
    <source>
        <dbReference type="SMART" id="SM00954"/>
    </source>
</evidence>
<evidence type="ECO:0000313" key="3">
    <source>
        <dbReference type="EMBL" id="MFD2841729.1"/>
    </source>
</evidence>
<dbReference type="EMBL" id="JBHUOP010000008">
    <property type="protein sequence ID" value="MFD2841729.1"/>
    <property type="molecule type" value="Genomic_DNA"/>
</dbReference>
<feature type="compositionally biased region" description="Polar residues" evidence="1">
    <location>
        <begin position="255"/>
        <end position="268"/>
    </location>
</feature>
<dbReference type="SMART" id="SM00954">
    <property type="entry name" value="RelA_SpoT"/>
    <property type="match status" value="1"/>
</dbReference>
<dbReference type="InterPro" id="IPR052366">
    <property type="entry name" value="GTP_Pyrophosphokinase"/>
</dbReference>
<proteinExistence type="predicted"/>
<dbReference type="PANTHER" id="PTHR47837:SF2">
    <property type="entry name" value="GTP PYROPHOSPHOKINASE YWAC"/>
    <property type="match status" value="1"/>
</dbReference>
<comment type="caution">
    <text evidence="3">The sequence shown here is derived from an EMBL/GenBank/DDBJ whole genome shotgun (WGS) entry which is preliminary data.</text>
</comment>
<dbReference type="Gene3D" id="3.30.460.10">
    <property type="entry name" value="Beta Polymerase, domain 2"/>
    <property type="match status" value="1"/>
</dbReference>
<dbReference type="PANTHER" id="PTHR47837">
    <property type="entry name" value="GTP PYROPHOSPHOKINASE YJBM"/>
    <property type="match status" value="1"/>
</dbReference>
<reference evidence="4" key="1">
    <citation type="journal article" date="2019" name="Int. J. Syst. Evol. Microbiol.">
        <title>The Global Catalogue of Microorganisms (GCM) 10K type strain sequencing project: providing services to taxonomists for standard genome sequencing and annotation.</title>
        <authorList>
            <consortium name="The Broad Institute Genomics Platform"/>
            <consortium name="The Broad Institute Genome Sequencing Center for Infectious Disease"/>
            <person name="Wu L."/>
            <person name="Ma J."/>
        </authorList>
    </citation>
    <scope>NUCLEOTIDE SEQUENCE [LARGE SCALE GENOMIC DNA]</scope>
    <source>
        <strain evidence="4">KCTC 33576</strain>
    </source>
</reference>
<dbReference type="Gene3D" id="1.10.287.860">
    <property type="entry name" value="Nucleotidyltransferase"/>
    <property type="match status" value="1"/>
</dbReference>
<organism evidence="3 4">
    <name type="scientific">Populibacterium corticicola</name>
    <dbReference type="NCBI Taxonomy" id="1812826"/>
    <lineage>
        <taxon>Bacteria</taxon>
        <taxon>Bacillati</taxon>
        <taxon>Actinomycetota</taxon>
        <taxon>Actinomycetes</taxon>
        <taxon>Micrococcales</taxon>
        <taxon>Jonesiaceae</taxon>
        <taxon>Populibacterium</taxon>
    </lineage>
</organism>
<dbReference type="InterPro" id="IPR043519">
    <property type="entry name" value="NT_sf"/>
</dbReference>
<dbReference type="SUPFAM" id="SSF81301">
    <property type="entry name" value="Nucleotidyltransferase"/>
    <property type="match status" value="1"/>
</dbReference>
<dbReference type="Pfam" id="PF04607">
    <property type="entry name" value="RelA_SpoT"/>
    <property type="match status" value="1"/>
</dbReference>
<feature type="domain" description="RelA/SpoT" evidence="2">
    <location>
        <begin position="55"/>
        <end position="178"/>
    </location>
</feature>
<feature type="region of interest" description="Disordered" evidence="1">
    <location>
        <begin position="240"/>
        <end position="268"/>
    </location>
</feature>
<accession>A0ABW5XJ10</accession>
<name>A0ABW5XJ10_9MICO</name>
<dbReference type="RefSeq" id="WP_377468046.1">
    <property type="nucleotide sequence ID" value="NZ_JBHUOP010000008.1"/>
</dbReference>
<evidence type="ECO:0000256" key="1">
    <source>
        <dbReference type="SAM" id="MobiDB-lite"/>
    </source>
</evidence>
<sequence length="268" mass="30851">MVNPQPQDLQAMRREMSRMFMHFKFGMDEVLTKINILREEFAHVHDYNPIESVSSRIKSPDSVLEKIQRKGCSYSHEDLSTHVRDIAGIRVTCSFVKDIYRIRDLLLAQRDITLVDERDYVSNPKSNGYSSLHLIVTVPVFLSTGPKDVMVEVQIRTIAMDFWASLEHKIYYKYHGKVPMQLDAELKLAADIATRLDYKMQELKEQVDSLALEDPEAPSRKDEIQREAIDRLLRFALESGKDSASKSADYEAEPSRSQALAQDQQNAR</sequence>
<evidence type="ECO:0000313" key="4">
    <source>
        <dbReference type="Proteomes" id="UP001597391"/>
    </source>
</evidence>
<dbReference type="CDD" id="cd05399">
    <property type="entry name" value="NT_Rel-Spo_like"/>
    <property type="match status" value="1"/>
</dbReference>
<gene>
    <name evidence="3" type="ORF">ACFSYH_14275</name>
</gene>
<dbReference type="Proteomes" id="UP001597391">
    <property type="component" value="Unassembled WGS sequence"/>
</dbReference>
<keyword evidence="4" id="KW-1185">Reference proteome</keyword>
<protein>
    <submittedName>
        <fullName evidence="3">GTP pyrophosphokinase family protein</fullName>
    </submittedName>
</protein>
<dbReference type="InterPro" id="IPR007685">
    <property type="entry name" value="RelA_SpoT"/>
</dbReference>